<dbReference type="GO" id="GO:0006260">
    <property type="term" value="P:DNA replication"/>
    <property type="evidence" value="ECO:0007669"/>
    <property type="project" value="UniProtKB-KW"/>
</dbReference>
<dbReference type="Pfam" id="PF09724">
    <property type="entry name" value="Dcc1"/>
    <property type="match status" value="1"/>
</dbReference>
<evidence type="ECO:0000313" key="4">
    <source>
        <dbReference type="EMBL" id="CAG4642655.1"/>
    </source>
</evidence>
<dbReference type="InterPro" id="IPR019128">
    <property type="entry name" value="Dcc1"/>
</dbReference>
<dbReference type="PANTHER" id="PTHR13395">
    <property type="entry name" value="SISTER CHROMATID COHESION PROTEIN DCC1-RELATED"/>
    <property type="match status" value="1"/>
</dbReference>
<dbReference type="GO" id="GO:0031390">
    <property type="term" value="C:Ctf18 RFC-like complex"/>
    <property type="evidence" value="ECO:0007669"/>
    <property type="project" value="InterPro"/>
</dbReference>
<dbReference type="GO" id="GO:0034088">
    <property type="term" value="P:maintenance of mitotic sister chromatid cohesion"/>
    <property type="evidence" value="ECO:0007669"/>
    <property type="project" value="TreeGrafter"/>
</dbReference>
<accession>A0A9N6WS03</accession>
<dbReference type="EMBL" id="OC986000">
    <property type="protein sequence ID" value="CAG4642655.1"/>
    <property type="molecule type" value="Genomic_DNA"/>
</dbReference>
<comment type="similarity">
    <text evidence="1">Belongs to the DCC1 family.</text>
</comment>
<protein>
    <recommendedName>
        <fullName evidence="2">Sister chromatid cohesion protein DCC1</fullName>
    </recommendedName>
</protein>
<dbReference type="AlphaFoldDB" id="A0A9N6WS03"/>
<keyword evidence="3" id="KW-0235">DNA replication</keyword>
<dbReference type="GO" id="GO:0000785">
    <property type="term" value="C:chromatin"/>
    <property type="evidence" value="ECO:0007669"/>
    <property type="project" value="TreeGrafter"/>
</dbReference>
<evidence type="ECO:0000256" key="3">
    <source>
        <dbReference type="ARBA" id="ARBA00022705"/>
    </source>
</evidence>
<dbReference type="GO" id="GO:0000775">
    <property type="term" value="C:chromosome, centromeric region"/>
    <property type="evidence" value="ECO:0007669"/>
    <property type="project" value="TreeGrafter"/>
</dbReference>
<gene>
    <name evidence="4" type="primary">EOG090X09TV</name>
</gene>
<dbReference type="PANTHER" id="PTHR13395:SF6">
    <property type="entry name" value="SISTER CHROMATID COHESION PROTEIN DCC1"/>
    <property type="match status" value="1"/>
</dbReference>
<evidence type="ECO:0000256" key="1">
    <source>
        <dbReference type="ARBA" id="ARBA00007017"/>
    </source>
</evidence>
<name>A0A9N6WS03_9CRUS</name>
<evidence type="ECO:0000256" key="2">
    <source>
        <dbReference type="ARBA" id="ARBA00017682"/>
    </source>
</evidence>
<organism evidence="4">
    <name type="scientific">Evadne anonyx</name>
    <dbReference type="NCBI Taxonomy" id="141404"/>
    <lineage>
        <taxon>Eukaryota</taxon>
        <taxon>Metazoa</taxon>
        <taxon>Ecdysozoa</taxon>
        <taxon>Arthropoda</taxon>
        <taxon>Crustacea</taxon>
        <taxon>Branchiopoda</taxon>
        <taxon>Diplostraca</taxon>
        <taxon>Cladocera</taxon>
        <taxon>Onychopoda</taxon>
        <taxon>Podonidae</taxon>
        <taxon>Evadne</taxon>
    </lineage>
</organism>
<reference evidence="4" key="1">
    <citation type="submission" date="2021-04" db="EMBL/GenBank/DDBJ databases">
        <authorList>
            <person name="Cornetti L."/>
        </authorList>
    </citation>
    <scope>NUCLEOTIDE SEQUENCE</scope>
</reference>
<sequence>MAQTRNLTQVDAMLNLAKLNETDVKNESLILSFIPQIIDSKQVKLLEVSKDMLKYINSGERLYVKGNETENIVVCSNDATFELKEAETSNSLLVMPSLSEATVVEVRDGRKLKSQLVHGIYHTYYELKPMKPKLQTLRRTLARYPYKGKSPETDSDQSIGLSFTELKRVIQASEAELLSQINELHTVKINGKWRLLDIGLLYSWVTYLDSILREKQLPLDEVTAEEVEDWMGLFEIKQVNVKCISMFMEEDRDNLKWNCGAVSRLFALYLLPELRAFDSKDFFAAWEESVPIGVTTCEDHLRGVALVDYDCNPSLVKYLPEFEMPEDVNERLDVLFRTRPKWTLEDISPYIKPLTDGTSNVAALLTKYARSSTVNGCKYYSSKYANHVTK</sequence>
<proteinExistence type="inferred from homology"/>